<keyword evidence="7" id="KW-0106">Calcium</keyword>
<evidence type="ECO:0000256" key="4">
    <source>
        <dbReference type="ARBA" id="ARBA00022723"/>
    </source>
</evidence>
<evidence type="ECO:0000256" key="5">
    <source>
        <dbReference type="ARBA" id="ARBA00022729"/>
    </source>
</evidence>
<feature type="signal peptide" evidence="10">
    <location>
        <begin position="1"/>
        <end position="21"/>
    </location>
</feature>
<evidence type="ECO:0000256" key="10">
    <source>
        <dbReference type="RuleBase" id="RU361238"/>
    </source>
</evidence>
<dbReference type="SUPFAM" id="SSF53474">
    <property type="entry name" value="alpha/beta-Hydrolases"/>
    <property type="match status" value="1"/>
</dbReference>
<dbReference type="EC" id="3.1.1.-" evidence="10"/>
<evidence type="ECO:0000256" key="3">
    <source>
        <dbReference type="ARBA" id="ARBA00022651"/>
    </source>
</evidence>
<evidence type="ECO:0000256" key="2">
    <source>
        <dbReference type="ARBA" id="ARBA00022487"/>
    </source>
</evidence>
<evidence type="ECO:0000256" key="8">
    <source>
        <dbReference type="ARBA" id="ARBA00023157"/>
    </source>
</evidence>
<protein>
    <recommendedName>
        <fullName evidence="10">Carboxylic ester hydrolase</fullName>
        <ecNumber evidence="10">3.1.1.-</ecNumber>
    </recommendedName>
</protein>
<keyword evidence="3" id="KW-0624">Polysaccharide degradation</keyword>
<keyword evidence="5 10" id="KW-0732">Signal</keyword>
<feature type="chain" id="PRO_5044952167" description="Carboxylic ester hydrolase" evidence="10">
    <location>
        <begin position="22"/>
        <end position="542"/>
    </location>
</feature>
<keyword evidence="12" id="KW-1185">Reference proteome</keyword>
<gene>
    <name evidence="11" type="ORF">VKT23_011114</name>
</gene>
<sequence>MVKSSPTLALGVLFTLCLVSAQAPPGFDFESTCTSLASTLSGSIPNTTVFFSSLIPAGSSITFPDTDPSCQAPGSSQIVPVDTCRVTMAVSTSDQGSGIQMETWLPRNWTGRFLSTGNGGEAGCIQYGDMAYGSTLGFATVGANGGHNGTSGRAFLNHPEVLKDFVSRSIHTNVVVGKQVTEMFYGVPHTKSYYLGCSTGGRQGLKSVQDFPDDFDGVIAGAAAADYNHLQGRNGNFFLITGPSNASTFLSVSQWVNIVHPDVLKQCDGIDKVLDGIVEDPALCDYDPSGLICEGNSTVNCISEAQAETIRKVFSPFFIKGQFAFPRVEPGTESLPQLFASGTIFGLTANWFRFVVFSDPNFDVNTLGPDDWELAQELDPFNVSTFNGDISTFKNRDGKLITYHGQADQLIAPGNTPRYYEHVLRTMGLDFGQMDEFYRSFRISGMGHCSGGVGAWEIGQTLGAVAGSVLPGGDGLSPDRNVLMAMVRWVEEGVAPDTILGAKFVNDDPDEGVQFSRRHCRLPMRNTFVGGNSTLPESWSCR</sequence>
<keyword evidence="4" id="KW-0479">Metal-binding</keyword>
<dbReference type="Pfam" id="PF07519">
    <property type="entry name" value="Tannase"/>
    <property type="match status" value="1"/>
</dbReference>
<evidence type="ECO:0000256" key="1">
    <source>
        <dbReference type="ARBA" id="ARBA00006249"/>
    </source>
</evidence>
<reference evidence="11 12" key="1">
    <citation type="submission" date="2024-01" db="EMBL/GenBank/DDBJ databases">
        <title>A draft genome for the cacao thread blight pathogen Marasmiellus scandens.</title>
        <authorList>
            <person name="Baruah I.K."/>
            <person name="Leung J."/>
            <person name="Bukari Y."/>
            <person name="Amoako-Attah I."/>
            <person name="Meinhardt L.W."/>
            <person name="Bailey B.A."/>
            <person name="Cohen S.P."/>
        </authorList>
    </citation>
    <scope>NUCLEOTIDE SEQUENCE [LARGE SCALE GENOMIC DNA]</scope>
    <source>
        <strain evidence="11 12">GH-19</strain>
    </source>
</reference>
<accession>A0ABR1JCF4</accession>
<keyword evidence="6 10" id="KW-0378">Hydrolase</keyword>
<comment type="similarity">
    <text evidence="1 10">Belongs to the tannase family.</text>
</comment>
<evidence type="ECO:0000313" key="11">
    <source>
        <dbReference type="EMBL" id="KAK7455242.1"/>
    </source>
</evidence>
<evidence type="ECO:0000256" key="9">
    <source>
        <dbReference type="ARBA" id="ARBA00034075"/>
    </source>
</evidence>
<evidence type="ECO:0000256" key="7">
    <source>
        <dbReference type="ARBA" id="ARBA00022837"/>
    </source>
</evidence>
<dbReference type="PANTHER" id="PTHR33938:SF15">
    <property type="entry name" value="FERULOYL ESTERASE B-RELATED"/>
    <property type="match status" value="1"/>
</dbReference>
<keyword evidence="3" id="KW-0858">Xylan degradation</keyword>
<evidence type="ECO:0000256" key="6">
    <source>
        <dbReference type="ARBA" id="ARBA00022801"/>
    </source>
</evidence>
<keyword evidence="3" id="KW-0119">Carbohydrate metabolism</keyword>
<dbReference type="EMBL" id="JBANRG010000023">
    <property type="protein sequence ID" value="KAK7455242.1"/>
    <property type="molecule type" value="Genomic_DNA"/>
</dbReference>
<organism evidence="11 12">
    <name type="scientific">Marasmiellus scandens</name>
    <dbReference type="NCBI Taxonomy" id="2682957"/>
    <lineage>
        <taxon>Eukaryota</taxon>
        <taxon>Fungi</taxon>
        <taxon>Dikarya</taxon>
        <taxon>Basidiomycota</taxon>
        <taxon>Agaricomycotina</taxon>
        <taxon>Agaricomycetes</taxon>
        <taxon>Agaricomycetidae</taxon>
        <taxon>Agaricales</taxon>
        <taxon>Marasmiineae</taxon>
        <taxon>Omphalotaceae</taxon>
        <taxon>Marasmiellus</taxon>
    </lineage>
</organism>
<comment type="catalytic activity">
    <reaction evidence="9">
        <text>feruloyl-polysaccharide + H2O = ferulate + polysaccharide.</text>
        <dbReference type="EC" id="3.1.1.73"/>
    </reaction>
</comment>
<dbReference type="InterPro" id="IPR029058">
    <property type="entry name" value="AB_hydrolase_fold"/>
</dbReference>
<dbReference type="InterPro" id="IPR011118">
    <property type="entry name" value="Tannase/feruloyl_esterase"/>
</dbReference>
<dbReference type="PANTHER" id="PTHR33938">
    <property type="entry name" value="FERULOYL ESTERASE B-RELATED"/>
    <property type="match status" value="1"/>
</dbReference>
<proteinExistence type="inferred from homology"/>
<name>A0ABR1JCF4_9AGAR</name>
<dbReference type="Proteomes" id="UP001498398">
    <property type="component" value="Unassembled WGS sequence"/>
</dbReference>
<evidence type="ECO:0000313" key="12">
    <source>
        <dbReference type="Proteomes" id="UP001498398"/>
    </source>
</evidence>
<keyword evidence="2" id="KW-0719">Serine esterase</keyword>
<keyword evidence="8" id="KW-1015">Disulfide bond</keyword>
<comment type="caution">
    <text evidence="11">The sequence shown here is derived from an EMBL/GenBank/DDBJ whole genome shotgun (WGS) entry which is preliminary data.</text>
</comment>